<dbReference type="GO" id="GO:0003700">
    <property type="term" value="F:DNA-binding transcription factor activity"/>
    <property type="evidence" value="ECO:0007669"/>
    <property type="project" value="InterPro"/>
</dbReference>
<dbReference type="PANTHER" id="PTHR32002:SF46">
    <property type="entry name" value="PROTEIN NLP2"/>
    <property type="match status" value="1"/>
</dbReference>
<dbReference type="InterPro" id="IPR003903">
    <property type="entry name" value="UIM_dom"/>
</dbReference>
<dbReference type="Pfam" id="PF00564">
    <property type="entry name" value="PB1"/>
    <property type="match status" value="1"/>
</dbReference>
<accession>A0AAV2FIX3</accession>
<feature type="region of interest" description="Disordered" evidence="6">
    <location>
        <begin position="289"/>
        <end position="308"/>
    </location>
</feature>
<evidence type="ECO:0000256" key="5">
    <source>
        <dbReference type="ARBA" id="ARBA00023242"/>
    </source>
</evidence>
<evidence type="ECO:0000259" key="7">
    <source>
        <dbReference type="PROSITE" id="PS51519"/>
    </source>
</evidence>
<reference evidence="9 10" key="1">
    <citation type="submission" date="2024-04" db="EMBL/GenBank/DDBJ databases">
        <authorList>
            <person name="Fracassetti M."/>
        </authorList>
    </citation>
    <scope>NUCLEOTIDE SEQUENCE [LARGE SCALE GENOMIC DNA]</scope>
</reference>
<dbReference type="InterPro" id="IPR045012">
    <property type="entry name" value="NLP"/>
</dbReference>
<dbReference type="GO" id="GO:0003677">
    <property type="term" value="F:DNA binding"/>
    <property type="evidence" value="ECO:0007669"/>
    <property type="project" value="UniProtKB-KW"/>
</dbReference>
<dbReference type="AlphaFoldDB" id="A0AAV2FIX3"/>
<evidence type="ECO:0000259" key="8">
    <source>
        <dbReference type="PROSITE" id="PS51745"/>
    </source>
</evidence>
<proteinExistence type="predicted"/>
<feature type="domain" description="PB1" evidence="8">
    <location>
        <begin position="359"/>
        <end position="443"/>
    </location>
</feature>
<dbReference type="PANTHER" id="PTHR32002">
    <property type="entry name" value="PROTEIN NLP8"/>
    <property type="match status" value="1"/>
</dbReference>
<dbReference type="EMBL" id="OZ034819">
    <property type="protein sequence ID" value="CAL1398234.1"/>
    <property type="molecule type" value="Genomic_DNA"/>
</dbReference>
<comment type="subunit">
    <text evidence="1">Homodimers and heterodimers.</text>
</comment>
<dbReference type="InterPro" id="IPR000270">
    <property type="entry name" value="PB1_dom"/>
</dbReference>
<evidence type="ECO:0000256" key="3">
    <source>
        <dbReference type="ARBA" id="ARBA00023125"/>
    </source>
</evidence>
<dbReference type="InterPro" id="IPR053793">
    <property type="entry name" value="PB1-like"/>
</dbReference>
<keyword evidence="10" id="KW-1185">Reference proteome</keyword>
<dbReference type="PROSITE" id="PS51745">
    <property type="entry name" value="PB1"/>
    <property type="match status" value="1"/>
</dbReference>
<dbReference type="SMART" id="SM00666">
    <property type="entry name" value="PB1"/>
    <property type="match status" value="1"/>
</dbReference>
<evidence type="ECO:0000256" key="6">
    <source>
        <dbReference type="SAM" id="MobiDB-lite"/>
    </source>
</evidence>
<sequence length="447" mass="50702">MDGSLFNQDPNFSQFPYSSENSMNWDFVEESLLYQEDCYWPEEVDLISSHSAAVVLNELDPLPALQSFQIVIEEEPMLETAIAASEQEFPREESISPKQEEAASSSSWFAYMVDAQEKGRCGYFSWGCVPKEEELNEEFKVLNQWKDEQEFGFEEKNGILLGWSQQRQPEENRALRARKTGQRYSKKRTKFHQTISLQVLRQYFAGSLKDAAKDIGVCPTTLKRICRQHGIERWPSRKIKKVDQSLKKLQRVIDSVHGAQGTIEIGSFYSAFPELNSVADNIATPEVLSPVTSQQSADSKRPKPAESSVTGVCENAAVNYKPPVDHPGTTITSVCENAAKNYLKPAGISSCRSSVEGGGFRVKASLGDENVRLVLQPNWGLMELKQEIGKRFSVDDHVKSICFKYLDEDGEWVHLSCDDDLEECKEMHRFSDRNAIRVSLHYYTQSF</sequence>
<dbReference type="Gene3D" id="3.10.20.90">
    <property type="entry name" value="Phosphatidylinositol 3-kinase Catalytic Subunit, Chain A, domain 1"/>
    <property type="match status" value="1"/>
</dbReference>
<evidence type="ECO:0000313" key="10">
    <source>
        <dbReference type="Proteomes" id="UP001497516"/>
    </source>
</evidence>
<keyword evidence="4" id="KW-0804">Transcription</keyword>
<protein>
    <submittedName>
        <fullName evidence="9">Uncharacterized protein</fullName>
    </submittedName>
</protein>
<evidence type="ECO:0000256" key="1">
    <source>
        <dbReference type="ARBA" id="ARBA00011726"/>
    </source>
</evidence>
<evidence type="ECO:0000256" key="2">
    <source>
        <dbReference type="ARBA" id="ARBA00023015"/>
    </source>
</evidence>
<keyword evidence="3" id="KW-0238">DNA-binding</keyword>
<evidence type="ECO:0000256" key="4">
    <source>
        <dbReference type="ARBA" id="ARBA00023163"/>
    </source>
</evidence>
<dbReference type="SUPFAM" id="SSF54277">
    <property type="entry name" value="CAD &amp; PB1 domains"/>
    <property type="match status" value="1"/>
</dbReference>
<dbReference type="PROSITE" id="PS50330">
    <property type="entry name" value="UIM"/>
    <property type="match status" value="1"/>
</dbReference>
<dbReference type="Proteomes" id="UP001497516">
    <property type="component" value="Chromosome 6"/>
</dbReference>
<gene>
    <name evidence="9" type="ORF">LTRI10_LOCUS38478</name>
</gene>
<feature type="domain" description="RWP-RK" evidence="7">
    <location>
        <begin position="176"/>
        <end position="262"/>
    </location>
</feature>
<name>A0AAV2FIX3_9ROSI</name>
<dbReference type="InterPro" id="IPR003035">
    <property type="entry name" value="RWP-RK_dom"/>
</dbReference>
<dbReference type="PROSITE" id="PS51519">
    <property type="entry name" value="RWP_RK"/>
    <property type="match status" value="1"/>
</dbReference>
<keyword evidence="5" id="KW-0539">Nucleus</keyword>
<evidence type="ECO:0000313" key="9">
    <source>
        <dbReference type="EMBL" id="CAL1398234.1"/>
    </source>
</evidence>
<dbReference type="Pfam" id="PF02042">
    <property type="entry name" value="RWP-RK"/>
    <property type="match status" value="1"/>
</dbReference>
<organism evidence="9 10">
    <name type="scientific">Linum trigynum</name>
    <dbReference type="NCBI Taxonomy" id="586398"/>
    <lineage>
        <taxon>Eukaryota</taxon>
        <taxon>Viridiplantae</taxon>
        <taxon>Streptophyta</taxon>
        <taxon>Embryophyta</taxon>
        <taxon>Tracheophyta</taxon>
        <taxon>Spermatophyta</taxon>
        <taxon>Magnoliopsida</taxon>
        <taxon>eudicotyledons</taxon>
        <taxon>Gunneridae</taxon>
        <taxon>Pentapetalae</taxon>
        <taxon>rosids</taxon>
        <taxon>fabids</taxon>
        <taxon>Malpighiales</taxon>
        <taxon>Linaceae</taxon>
        <taxon>Linum</taxon>
    </lineage>
</organism>
<keyword evidence="2" id="KW-0805">Transcription regulation</keyword>